<protein>
    <recommendedName>
        <fullName evidence="2">Response regulatory domain-containing protein</fullName>
    </recommendedName>
</protein>
<dbReference type="RefSeq" id="WP_345198169.1">
    <property type="nucleotide sequence ID" value="NZ_BAABFL010000461.1"/>
</dbReference>
<dbReference type="PROSITE" id="PS50110">
    <property type="entry name" value="RESPONSE_REGULATORY"/>
    <property type="match status" value="1"/>
</dbReference>
<dbReference type="SUPFAM" id="SSF52172">
    <property type="entry name" value="CheY-like"/>
    <property type="match status" value="1"/>
</dbReference>
<comment type="caution">
    <text evidence="3">The sequence shown here is derived from an EMBL/GenBank/DDBJ whole genome shotgun (WGS) entry which is preliminary data.</text>
</comment>
<accession>A0ABP8V8I2</accession>
<name>A0ABP8V8I2_9GAMM</name>
<feature type="modified residue" description="4-aspartylphosphate" evidence="1">
    <location>
        <position position="61"/>
    </location>
</feature>
<reference evidence="4" key="1">
    <citation type="journal article" date="2019" name="Int. J. Syst. Evol. Microbiol.">
        <title>The Global Catalogue of Microorganisms (GCM) 10K type strain sequencing project: providing services to taxonomists for standard genome sequencing and annotation.</title>
        <authorList>
            <consortium name="The Broad Institute Genomics Platform"/>
            <consortium name="The Broad Institute Genome Sequencing Center for Infectious Disease"/>
            <person name="Wu L."/>
            <person name="Ma J."/>
        </authorList>
    </citation>
    <scope>NUCLEOTIDE SEQUENCE [LARGE SCALE GENOMIC DNA]</scope>
    <source>
        <strain evidence="4">JCM 17805</strain>
    </source>
</reference>
<dbReference type="EMBL" id="BAABFL010000461">
    <property type="protein sequence ID" value="GAA4651734.1"/>
    <property type="molecule type" value="Genomic_DNA"/>
</dbReference>
<dbReference type="Gene3D" id="3.40.50.2300">
    <property type="match status" value="1"/>
</dbReference>
<keyword evidence="4" id="KW-1185">Reference proteome</keyword>
<dbReference type="InterPro" id="IPR011006">
    <property type="entry name" value="CheY-like_superfamily"/>
</dbReference>
<evidence type="ECO:0000256" key="1">
    <source>
        <dbReference type="PROSITE-ProRule" id="PRU00169"/>
    </source>
</evidence>
<keyword evidence="1" id="KW-0597">Phosphoprotein</keyword>
<feature type="domain" description="Response regulatory" evidence="2">
    <location>
        <begin position="11"/>
        <end position="129"/>
    </location>
</feature>
<sequence length="155" mass="17287">MTIQRDLRDFSILVVAERELLRRILVCMLKGERCARILAVESAQGAINALHRDHYHLMLCDQAIRPDATDLLYLIRSGKAGCVRDIPAVLLTHRDKPGLPDMASVLQVHSCLTRPVTSDQLRDAIIDAVEAPVALREPDAYRVVIEPPSFLGGER</sequence>
<evidence type="ECO:0000313" key="3">
    <source>
        <dbReference type="EMBL" id="GAA4651734.1"/>
    </source>
</evidence>
<dbReference type="InterPro" id="IPR001789">
    <property type="entry name" value="Sig_transdc_resp-reg_receiver"/>
</dbReference>
<gene>
    <name evidence="3" type="ORF">GCM10023116_40180</name>
</gene>
<organism evidence="3 4">
    <name type="scientific">Kistimonas scapharcae</name>
    <dbReference type="NCBI Taxonomy" id="1036133"/>
    <lineage>
        <taxon>Bacteria</taxon>
        <taxon>Pseudomonadati</taxon>
        <taxon>Pseudomonadota</taxon>
        <taxon>Gammaproteobacteria</taxon>
        <taxon>Oceanospirillales</taxon>
        <taxon>Endozoicomonadaceae</taxon>
        <taxon>Kistimonas</taxon>
    </lineage>
</organism>
<evidence type="ECO:0000313" key="4">
    <source>
        <dbReference type="Proteomes" id="UP001500604"/>
    </source>
</evidence>
<dbReference type="Proteomes" id="UP001500604">
    <property type="component" value="Unassembled WGS sequence"/>
</dbReference>
<evidence type="ECO:0000259" key="2">
    <source>
        <dbReference type="PROSITE" id="PS50110"/>
    </source>
</evidence>
<proteinExistence type="predicted"/>
<dbReference type="SMART" id="SM00448">
    <property type="entry name" value="REC"/>
    <property type="match status" value="1"/>
</dbReference>